<evidence type="ECO:0000313" key="2">
    <source>
        <dbReference type="EMBL" id="KAE9590389.1"/>
    </source>
</evidence>
<protein>
    <submittedName>
        <fullName evidence="2">Uncharacterized protein</fullName>
    </submittedName>
</protein>
<sequence length="61" mass="7825">MRLTFHIFVYFSHFKFLHNLETRLYLFYLEVQLCYFLYLFVFNIFLYMYQCEKMELFGRHG</sequence>
<gene>
    <name evidence="2" type="ORF">Lalb_Chr21g0319061</name>
</gene>
<evidence type="ECO:0000313" key="3">
    <source>
        <dbReference type="Proteomes" id="UP000447434"/>
    </source>
</evidence>
<reference evidence="3" key="1">
    <citation type="journal article" date="2020" name="Nat. Commun.">
        <title>Genome sequence of the cluster root forming white lupin.</title>
        <authorList>
            <person name="Hufnagel B."/>
            <person name="Marques A."/>
            <person name="Soriano A."/>
            <person name="Marques L."/>
            <person name="Divol F."/>
            <person name="Doumas P."/>
            <person name="Sallet E."/>
            <person name="Mancinotti D."/>
            <person name="Carrere S."/>
            <person name="Marande W."/>
            <person name="Arribat S."/>
            <person name="Keller J."/>
            <person name="Huneau C."/>
            <person name="Blein T."/>
            <person name="Aime D."/>
            <person name="Laguerre M."/>
            <person name="Taylor J."/>
            <person name="Schubert V."/>
            <person name="Nelson M."/>
            <person name="Geu-Flores F."/>
            <person name="Crespi M."/>
            <person name="Gallardo-Guerrero K."/>
            <person name="Delaux P.-M."/>
            <person name="Salse J."/>
            <person name="Berges H."/>
            <person name="Guyot R."/>
            <person name="Gouzy J."/>
            <person name="Peret B."/>
        </authorList>
    </citation>
    <scope>NUCLEOTIDE SEQUENCE [LARGE SCALE GENOMIC DNA]</scope>
    <source>
        <strain evidence="3">cv. Amiga</strain>
    </source>
</reference>
<dbReference type="EMBL" id="WOCE01000021">
    <property type="protein sequence ID" value="KAE9590389.1"/>
    <property type="molecule type" value="Genomic_DNA"/>
</dbReference>
<keyword evidence="3" id="KW-1185">Reference proteome</keyword>
<keyword evidence="1" id="KW-0472">Membrane</keyword>
<proteinExistence type="predicted"/>
<dbReference type="Proteomes" id="UP000447434">
    <property type="component" value="Chromosome 21"/>
</dbReference>
<feature type="transmembrane region" description="Helical" evidence="1">
    <location>
        <begin position="25"/>
        <end position="49"/>
    </location>
</feature>
<dbReference type="AlphaFoldDB" id="A0A6A4NSM3"/>
<name>A0A6A4NSM3_LUPAL</name>
<organism evidence="2 3">
    <name type="scientific">Lupinus albus</name>
    <name type="common">White lupine</name>
    <name type="synonym">Lupinus termis</name>
    <dbReference type="NCBI Taxonomy" id="3870"/>
    <lineage>
        <taxon>Eukaryota</taxon>
        <taxon>Viridiplantae</taxon>
        <taxon>Streptophyta</taxon>
        <taxon>Embryophyta</taxon>
        <taxon>Tracheophyta</taxon>
        <taxon>Spermatophyta</taxon>
        <taxon>Magnoliopsida</taxon>
        <taxon>eudicotyledons</taxon>
        <taxon>Gunneridae</taxon>
        <taxon>Pentapetalae</taxon>
        <taxon>rosids</taxon>
        <taxon>fabids</taxon>
        <taxon>Fabales</taxon>
        <taxon>Fabaceae</taxon>
        <taxon>Papilionoideae</taxon>
        <taxon>50 kb inversion clade</taxon>
        <taxon>genistoids sensu lato</taxon>
        <taxon>core genistoids</taxon>
        <taxon>Genisteae</taxon>
        <taxon>Lupinus</taxon>
    </lineage>
</organism>
<keyword evidence="1" id="KW-1133">Transmembrane helix</keyword>
<keyword evidence="1" id="KW-0812">Transmembrane</keyword>
<comment type="caution">
    <text evidence="2">The sequence shown here is derived from an EMBL/GenBank/DDBJ whole genome shotgun (WGS) entry which is preliminary data.</text>
</comment>
<accession>A0A6A4NSM3</accession>
<evidence type="ECO:0000256" key="1">
    <source>
        <dbReference type="SAM" id="Phobius"/>
    </source>
</evidence>